<proteinExistence type="predicted"/>
<protein>
    <submittedName>
        <fullName evidence="1">Uncharacterized protein</fullName>
    </submittedName>
</protein>
<dbReference type="OrthoDB" id="3394759at2"/>
<dbReference type="EMBL" id="QUNO01000022">
    <property type="protein sequence ID" value="REH31079.1"/>
    <property type="molecule type" value="Genomic_DNA"/>
</dbReference>
<dbReference type="Proteomes" id="UP000256269">
    <property type="component" value="Unassembled WGS sequence"/>
</dbReference>
<accession>A0A3E0GW34</accession>
<organism evidence="1 2">
    <name type="scientific">Kutzneria buriramensis</name>
    <dbReference type="NCBI Taxonomy" id="1045776"/>
    <lineage>
        <taxon>Bacteria</taxon>
        <taxon>Bacillati</taxon>
        <taxon>Actinomycetota</taxon>
        <taxon>Actinomycetes</taxon>
        <taxon>Pseudonocardiales</taxon>
        <taxon>Pseudonocardiaceae</taxon>
        <taxon>Kutzneria</taxon>
    </lineage>
</organism>
<evidence type="ECO:0000313" key="2">
    <source>
        <dbReference type="Proteomes" id="UP000256269"/>
    </source>
</evidence>
<gene>
    <name evidence="1" type="ORF">BCF44_122102</name>
</gene>
<sequence length="247" mass="27797">MTYEPGRGELNLTYDPQRGWFNFVLYTETPKAWGSALNATQQLRESSRYAQEWIGRLQDTEPTPLHMALVSRNEAPRLWDPCVFDDPESPSAIAGDGCVCLQTLYDPLTWMPVVKQHYRTVSGNIENWTYWTFSPLSLPEGQVLERLIIDRDAGAMWLRNDRGELHFLPEKTGEGYNVGYGGGGPGKFAEMIEKIVASDGHDVTPDTSQVTAHPYLDDWTSSKVSDRTRELSLAQLRTLRTTGTVPA</sequence>
<dbReference type="AlphaFoldDB" id="A0A3E0GW34"/>
<reference evidence="1 2" key="1">
    <citation type="submission" date="2018-08" db="EMBL/GenBank/DDBJ databases">
        <title>Genomic Encyclopedia of Archaeal and Bacterial Type Strains, Phase II (KMG-II): from individual species to whole genera.</title>
        <authorList>
            <person name="Goeker M."/>
        </authorList>
    </citation>
    <scope>NUCLEOTIDE SEQUENCE [LARGE SCALE GENOMIC DNA]</scope>
    <source>
        <strain evidence="1 2">DSM 45791</strain>
    </source>
</reference>
<name>A0A3E0GW34_9PSEU</name>
<evidence type="ECO:0000313" key="1">
    <source>
        <dbReference type="EMBL" id="REH31079.1"/>
    </source>
</evidence>
<dbReference type="RefSeq" id="WP_116180893.1">
    <property type="nucleotide sequence ID" value="NZ_JBHLUJ010000005.1"/>
</dbReference>
<comment type="caution">
    <text evidence="1">The sequence shown here is derived from an EMBL/GenBank/DDBJ whole genome shotgun (WGS) entry which is preliminary data.</text>
</comment>
<keyword evidence="2" id="KW-1185">Reference proteome</keyword>